<protein>
    <recommendedName>
        <fullName evidence="1">PcRGLX/YetA-like N-terminal RIFT barrel domain-containing protein</fullName>
    </recommendedName>
</protein>
<dbReference type="OrthoDB" id="262615at2"/>
<evidence type="ECO:0000313" key="2">
    <source>
        <dbReference type="EMBL" id="ONF45447.1"/>
    </source>
</evidence>
<proteinExistence type="predicted"/>
<evidence type="ECO:0000259" key="1">
    <source>
        <dbReference type="Pfam" id="PF19501"/>
    </source>
</evidence>
<organism evidence="2 3">
    <name type="scientific">Marinobacter lutaoensis</name>
    <dbReference type="NCBI Taxonomy" id="135739"/>
    <lineage>
        <taxon>Bacteria</taxon>
        <taxon>Pseudomonadati</taxon>
        <taxon>Pseudomonadota</taxon>
        <taxon>Gammaproteobacteria</taxon>
        <taxon>Pseudomonadales</taxon>
        <taxon>Marinobacteraceae</taxon>
        <taxon>Marinobacter</taxon>
    </lineage>
</organism>
<dbReference type="InterPro" id="IPR048329">
    <property type="entry name" value="PcRGLX_1st"/>
</dbReference>
<reference evidence="2 3" key="1">
    <citation type="submission" date="2016-12" db="EMBL/GenBank/DDBJ databases">
        <title>Marinobacter lutaoensis whole genome sequencing.</title>
        <authorList>
            <person name="Verma A."/>
            <person name="Krishnamurthi S."/>
        </authorList>
    </citation>
    <scope>NUCLEOTIDE SEQUENCE [LARGE SCALE GENOMIC DNA]</scope>
    <source>
        <strain evidence="2 3">T5054</strain>
    </source>
</reference>
<dbReference type="Pfam" id="PF19501">
    <property type="entry name" value="PcRGLX_1st"/>
    <property type="match status" value="1"/>
</dbReference>
<keyword evidence="3" id="KW-1185">Reference proteome</keyword>
<accession>A0A1V2DY49</accession>
<dbReference type="RefSeq" id="WP_076722940.1">
    <property type="nucleotide sequence ID" value="NZ_MSCW01000001.1"/>
</dbReference>
<dbReference type="Proteomes" id="UP000189339">
    <property type="component" value="Unassembled WGS sequence"/>
</dbReference>
<evidence type="ECO:0000313" key="3">
    <source>
        <dbReference type="Proteomes" id="UP000189339"/>
    </source>
</evidence>
<sequence>MELCRIQLAEDHGMERIGEPILGGVPFARGQLSPSTAVRLRDPESGEVIPLQTKVLGHWKDSSVRWLRLGFHADLGPRQQRTLILETEPEATPKPVPGSPREQEVPADVPAIEWNDFQLQPLPDTLGWRVRVGLDDWLSHQVQFEDATGQPRRIEPPQDWSCPESGPLFGTLQGSAPVKNAEGRVVAILRVRLTAFRNNRQVRCELGIHNPRRASHPGGLWDLGDPGSVYFKALTIRVTHPTGQTASLRPASDLTPFEADARASLEIYQDSSGGHRWNSSNHQDADGQVIPRFQGYRVTLDGQVLQQSLRATPVAAITGATASVRATLAHFWQNFPSSLGCLGNTLEVGFFPRECASPYELQGGERKTQTAWFQYGNTPDALNHVHTPTPLRVPADHYAETGAFPWFSGQRPAGALERLIDLGIASKSSFFKKREVIDEYGWRNFGDLYADHETLYQAPGDPLYLSHYNNQYDAIYGFARQFALTGDVRWHELMDDLARHVADIDIYHTEEDRAEYNGGLFWHTDHYLDAHTATHRTYSRHNSTSSIPGQTGGGPAAEHCYTTGLLYHHWLTGSPDSRAAVLELAHWIRNNHEGTGGLLEQLLKIKKQDLPRLRRLLRKDSSGVHQYPFTRGTGNYLNTLLDASLVEPEADWLAQAERVIQATISPEDSIEQRHLLDAETGWSYLILLASLTRYLWVKVERQETRDPCYQYTLTALHRYWQWMAQHEHPFLEKADTLEYPNHTWVAQDIRKAMLMFQAAAFDPRHRDLYRERGDHWLDYVVTTLRESPERMFTRTQVILLQNYGPHEYEHPIPPEATRLPPGHALPPSPPATIHGIAKVLIQIGIRLALSLLTFRLSRERQWLSCRQER</sequence>
<comment type="caution">
    <text evidence="2">The sequence shown here is derived from an EMBL/GenBank/DDBJ whole genome shotgun (WGS) entry which is preliminary data.</text>
</comment>
<dbReference type="EMBL" id="MSCW01000001">
    <property type="protein sequence ID" value="ONF45447.1"/>
    <property type="molecule type" value="Genomic_DNA"/>
</dbReference>
<gene>
    <name evidence="2" type="ORF">BTO32_03055</name>
</gene>
<dbReference type="AlphaFoldDB" id="A0A1V2DY49"/>
<feature type="domain" description="PcRGLX/YetA-like N-terminal RIFT barrel" evidence="1">
    <location>
        <begin position="24"/>
        <end position="70"/>
    </location>
</feature>
<name>A0A1V2DY49_9GAMM</name>
<dbReference type="STRING" id="135739.BTO32_03055"/>